<dbReference type="InterPro" id="IPR040756">
    <property type="entry name" value="Peptidase_M61_N"/>
</dbReference>
<dbReference type="InterPro" id="IPR036034">
    <property type="entry name" value="PDZ_sf"/>
</dbReference>
<dbReference type="SUPFAM" id="SSF55486">
    <property type="entry name" value="Metalloproteases ('zincins'), catalytic domain"/>
    <property type="match status" value="1"/>
</dbReference>
<dbReference type="Gene3D" id="2.60.40.3650">
    <property type="match status" value="1"/>
</dbReference>
<reference evidence="3 4" key="1">
    <citation type="journal article" date="2021" name="Sci. Rep.">
        <title>The distribution of antibiotic resistance genes in chicken gut microbiota commensals.</title>
        <authorList>
            <person name="Juricova H."/>
            <person name="Matiasovicova J."/>
            <person name="Kubasova T."/>
            <person name="Cejkova D."/>
            <person name="Rychlik I."/>
        </authorList>
    </citation>
    <scope>NUCLEOTIDE SEQUENCE [LARGE SCALE GENOMIC DNA]</scope>
    <source>
        <strain evidence="3 4">An829</strain>
    </source>
</reference>
<evidence type="ECO:0000259" key="1">
    <source>
        <dbReference type="Pfam" id="PF05299"/>
    </source>
</evidence>
<feature type="domain" description="Peptidase M61 catalytic" evidence="1">
    <location>
        <begin position="281"/>
        <end position="397"/>
    </location>
</feature>
<dbReference type="RefSeq" id="WP_205103742.1">
    <property type="nucleotide sequence ID" value="NZ_JACJJC010000014.1"/>
</dbReference>
<gene>
    <name evidence="3" type="ORF">H6A60_09090</name>
</gene>
<protein>
    <submittedName>
        <fullName evidence="3">M61 family metallopeptidase</fullName>
    </submittedName>
</protein>
<proteinExistence type="predicted"/>
<feature type="domain" description="Peptidase M61 N-terminal" evidence="2">
    <location>
        <begin position="3"/>
        <end position="175"/>
    </location>
</feature>
<comment type="caution">
    <text evidence="3">The sequence shown here is derived from an EMBL/GenBank/DDBJ whole genome shotgun (WGS) entry which is preliminary data.</text>
</comment>
<dbReference type="InterPro" id="IPR027268">
    <property type="entry name" value="Peptidase_M4/M1_CTD_sf"/>
</dbReference>
<dbReference type="Pfam" id="PF17899">
    <property type="entry name" value="Peptidase_M61_N"/>
    <property type="match status" value="1"/>
</dbReference>
<dbReference type="PIRSF" id="PIRSF016493">
    <property type="entry name" value="Glycyl_aminpptds"/>
    <property type="match status" value="1"/>
</dbReference>
<accession>A0ABS2DTK0</accession>
<dbReference type="InterPro" id="IPR007963">
    <property type="entry name" value="Peptidase_M61_catalytic"/>
</dbReference>
<dbReference type="InterPro" id="IPR024191">
    <property type="entry name" value="Peptidase_M61"/>
</dbReference>
<dbReference type="SUPFAM" id="SSF50156">
    <property type="entry name" value="PDZ domain-like"/>
    <property type="match status" value="1"/>
</dbReference>
<evidence type="ECO:0000313" key="3">
    <source>
        <dbReference type="EMBL" id="MBM6704634.1"/>
    </source>
</evidence>
<evidence type="ECO:0000313" key="4">
    <source>
        <dbReference type="Proteomes" id="UP000715095"/>
    </source>
</evidence>
<keyword evidence="4" id="KW-1185">Reference proteome</keyword>
<evidence type="ECO:0000259" key="2">
    <source>
        <dbReference type="Pfam" id="PF17899"/>
    </source>
</evidence>
<dbReference type="Proteomes" id="UP000715095">
    <property type="component" value="Unassembled WGS sequence"/>
</dbReference>
<dbReference type="EMBL" id="JACJJC010000014">
    <property type="protein sequence ID" value="MBM6704634.1"/>
    <property type="molecule type" value="Genomic_DNA"/>
</dbReference>
<name>A0ABS2DTK0_9BURK</name>
<dbReference type="Gene3D" id="2.30.42.10">
    <property type="match status" value="1"/>
</dbReference>
<organism evidence="3 4">
    <name type="scientific">Sutterella massiliensis</name>
    <dbReference type="NCBI Taxonomy" id="1816689"/>
    <lineage>
        <taxon>Bacteria</taxon>
        <taxon>Pseudomonadati</taxon>
        <taxon>Pseudomonadota</taxon>
        <taxon>Betaproteobacteria</taxon>
        <taxon>Burkholderiales</taxon>
        <taxon>Sutterellaceae</taxon>
        <taxon>Sutterella</taxon>
    </lineage>
</organism>
<dbReference type="Gene3D" id="1.10.390.10">
    <property type="entry name" value="Neutral Protease Domain 2"/>
    <property type="match status" value="1"/>
</dbReference>
<sequence>MLHYTVRALPEAHLYQVRIRVPASVLKLHVLTAASWTPGSYLMREFASRIRTPRAVAAATGETLKVVRLGKASWQVALEALAPDALVDIEYEAFAYSEGIHDAWLDHSRGFINPAALFLFPEGLSQRMPVTIAFDAPGYRILGTLDEVVSNDAAHRSSLPLFKAESIERFFDSPWHLLSQSECAHVFDVLVCGVVHRILITGVPSINVERIRSDLARLFETIIRFWDPEGRAPFDRYLLSLHLAPELYGGLEHAEGTVLLHDPRVLPAAGEETPPKDYDDFLTLVSHEYFHAWLVKRIRPKAFVPYDLTREAYTTDLWLFEGFTSYYEGRLALDAGVIDRKEWLKGFNARLNAALTREGFDRMSLTESSMAAWVKLYRQSADSPYSQTSYYSKGALLAFILESKIRSLAPDRSLDDVMRGLYGDYLRSASAGTYAGLTPDALVTAIHRHTGCDLAPLIQILTEKADASSTAHDVWRAELKAALDSHGLVLAPDPDTPAALRLAGIRYANTRDDGKIVLQYVPSTSPAFQAGLFAGDELIAIDGERTTVRTVNRQIERLRGRSAEILWFRGHRIERGVLDLSREPEPAFLERLPQKIEEKAETPL</sequence>
<dbReference type="Pfam" id="PF05299">
    <property type="entry name" value="Peptidase_M61"/>
    <property type="match status" value="1"/>
</dbReference>